<dbReference type="Pfam" id="PF02540">
    <property type="entry name" value="NAD_synthase"/>
    <property type="match status" value="1"/>
</dbReference>
<accession>A0A6A0AVX3</accession>
<evidence type="ECO:0000256" key="9">
    <source>
        <dbReference type="HAMAP-Rule" id="MF_00344"/>
    </source>
</evidence>
<evidence type="ECO:0000256" key="4">
    <source>
        <dbReference type="ARBA" id="ARBA00022741"/>
    </source>
</evidence>
<comment type="subunit">
    <text evidence="9">Homodimer.</text>
</comment>
<dbReference type="InterPro" id="IPR004739">
    <property type="entry name" value="GMP_synth_GATase"/>
</dbReference>
<gene>
    <name evidence="9" type="primary">guaA</name>
    <name evidence="12" type="ORF">SCWH03_23160</name>
</gene>
<dbReference type="NCBIfam" id="TIGR00888">
    <property type="entry name" value="guaA_Nterm"/>
    <property type="match status" value="1"/>
</dbReference>
<dbReference type="PANTHER" id="PTHR11922">
    <property type="entry name" value="GMP SYNTHASE-RELATED"/>
    <property type="match status" value="1"/>
</dbReference>
<dbReference type="GO" id="GO:0005524">
    <property type="term" value="F:ATP binding"/>
    <property type="evidence" value="ECO:0007669"/>
    <property type="project" value="UniProtKB-UniRule"/>
</dbReference>
<dbReference type="FunFam" id="3.30.300.10:FF:000002">
    <property type="entry name" value="GMP synthase [glutamine-hydrolyzing]"/>
    <property type="match status" value="1"/>
</dbReference>
<comment type="pathway">
    <text evidence="2 9">Purine metabolism; GMP biosynthesis; GMP from XMP (L-Gln route): step 1/1.</text>
</comment>
<dbReference type="PROSITE" id="PS51273">
    <property type="entry name" value="GATASE_TYPE_1"/>
    <property type="match status" value="1"/>
</dbReference>
<dbReference type="UniPathway" id="UPA00189">
    <property type="reaction ID" value="UER00296"/>
</dbReference>
<dbReference type="InterPro" id="IPR017926">
    <property type="entry name" value="GATASE"/>
</dbReference>
<dbReference type="CDD" id="cd01997">
    <property type="entry name" value="GMP_synthase_C"/>
    <property type="match status" value="1"/>
</dbReference>
<feature type="active site" evidence="9">
    <location>
        <position position="186"/>
    </location>
</feature>
<dbReference type="PRINTS" id="PR00099">
    <property type="entry name" value="CPSGATASE"/>
</dbReference>
<comment type="catalytic activity">
    <reaction evidence="9">
        <text>XMP + L-glutamine + ATP + H2O = GMP + L-glutamate + AMP + diphosphate + 2 H(+)</text>
        <dbReference type="Rhea" id="RHEA:11680"/>
        <dbReference type="ChEBI" id="CHEBI:15377"/>
        <dbReference type="ChEBI" id="CHEBI:15378"/>
        <dbReference type="ChEBI" id="CHEBI:29985"/>
        <dbReference type="ChEBI" id="CHEBI:30616"/>
        <dbReference type="ChEBI" id="CHEBI:33019"/>
        <dbReference type="ChEBI" id="CHEBI:57464"/>
        <dbReference type="ChEBI" id="CHEBI:58115"/>
        <dbReference type="ChEBI" id="CHEBI:58359"/>
        <dbReference type="ChEBI" id="CHEBI:456215"/>
        <dbReference type="EC" id="6.3.5.2"/>
    </reaction>
</comment>
<evidence type="ECO:0000256" key="6">
    <source>
        <dbReference type="ARBA" id="ARBA00022755"/>
    </source>
</evidence>
<dbReference type="Pfam" id="PF00958">
    <property type="entry name" value="GMP_synt_C"/>
    <property type="match status" value="1"/>
</dbReference>
<feature type="binding site" evidence="10">
    <location>
        <begin position="240"/>
        <end position="246"/>
    </location>
    <ligand>
        <name>ATP</name>
        <dbReference type="ChEBI" id="CHEBI:30616"/>
    </ligand>
</feature>
<dbReference type="HAMAP" id="MF_00344">
    <property type="entry name" value="GMP_synthase"/>
    <property type="match status" value="1"/>
</dbReference>
<protein>
    <recommendedName>
        <fullName evidence="9">GMP synthase [glutamine-hydrolyzing]</fullName>
        <ecNumber evidence="9">6.3.5.2</ecNumber>
    </recommendedName>
    <alternativeName>
        <fullName evidence="9">GMP synthetase</fullName>
    </alternativeName>
    <alternativeName>
        <fullName evidence="9">Glutamine amidotransferase</fullName>
    </alternativeName>
</protein>
<organism evidence="12 13">
    <name type="scientific">Streptomyces pacificus</name>
    <dbReference type="NCBI Taxonomy" id="2705029"/>
    <lineage>
        <taxon>Bacteria</taxon>
        <taxon>Bacillati</taxon>
        <taxon>Actinomycetota</taxon>
        <taxon>Actinomycetes</taxon>
        <taxon>Kitasatosporales</taxon>
        <taxon>Streptomycetaceae</taxon>
        <taxon>Streptomyces</taxon>
    </lineage>
</organism>
<evidence type="ECO:0000313" key="12">
    <source>
        <dbReference type="EMBL" id="GFH36094.1"/>
    </source>
</evidence>
<dbReference type="SUPFAM" id="SSF52402">
    <property type="entry name" value="Adenine nucleotide alpha hydrolases-like"/>
    <property type="match status" value="1"/>
</dbReference>
<dbReference type="RefSeq" id="WP_173264001.1">
    <property type="nucleotide sequence ID" value="NZ_BLLG01000005.1"/>
</dbReference>
<feature type="active site" description="Nucleophile" evidence="9">
    <location>
        <position position="98"/>
    </location>
</feature>
<dbReference type="PANTHER" id="PTHR11922:SF2">
    <property type="entry name" value="GMP SYNTHASE [GLUTAMINE-HYDROLYZING]"/>
    <property type="match status" value="1"/>
</dbReference>
<evidence type="ECO:0000256" key="1">
    <source>
        <dbReference type="ARBA" id="ARBA00002332"/>
    </source>
</evidence>
<proteinExistence type="inferred from homology"/>
<keyword evidence="7 9" id="KW-0067">ATP-binding</keyword>
<dbReference type="FunFam" id="3.40.50.620:FF:000001">
    <property type="entry name" value="GMP synthase [glutamine-hydrolyzing]"/>
    <property type="match status" value="1"/>
</dbReference>
<dbReference type="Pfam" id="PF00117">
    <property type="entry name" value="GATase"/>
    <property type="match status" value="1"/>
</dbReference>
<dbReference type="Proteomes" id="UP000484988">
    <property type="component" value="Unassembled WGS sequence"/>
</dbReference>
<dbReference type="GO" id="GO:0003921">
    <property type="term" value="F:GMP synthase activity"/>
    <property type="evidence" value="ECO:0007669"/>
    <property type="project" value="InterPro"/>
</dbReference>
<evidence type="ECO:0000256" key="7">
    <source>
        <dbReference type="ARBA" id="ARBA00022840"/>
    </source>
</evidence>
<dbReference type="SUPFAM" id="SSF52317">
    <property type="entry name" value="Class I glutamine amidotransferase-like"/>
    <property type="match status" value="1"/>
</dbReference>
<dbReference type="InterPro" id="IPR022310">
    <property type="entry name" value="NAD/GMP_synthase"/>
</dbReference>
<dbReference type="InterPro" id="IPR025777">
    <property type="entry name" value="GMPS_ATP_PPase_dom"/>
</dbReference>
<dbReference type="InterPro" id="IPR022955">
    <property type="entry name" value="GMP_synthase"/>
</dbReference>
<dbReference type="PRINTS" id="PR00096">
    <property type="entry name" value="GATASE"/>
</dbReference>
<dbReference type="PROSITE" id="PS51553">
    <property type="entry name" value="GMPS_ATP_PPASE"/>
    <property type="match status" value="1"/>
</dbReference>
<keyword evidence="6 9" id="KW-0658">Purine biosynthesis</keyword>
<dbReference type="PRINTS" id="PR00097">
    <property type="entry name" value="ANTSNTHASEII"/>
</dbReference>
<dbReference type="Gene3D" id="3.40.50.880">
    <property type="match status" value="1"/>
</dbReference>
<evidence type="ECO:0000259" key="11">
    <source>
        <dbReference type="PROSITE" id="PS51553"/>
    </source>
</evidence>
<reference evidence="12 13" key="1">
    <citation type="submission" date="2020-02" db="EMBL/GenBank/DDBJ databases">
        <title>Whole Genome Shotgun Sequence of Streptomyces sp. strain CWH03.</title>
        <authorList>
            <person name="Dohra H."/>
            <person name="Kodani S."/>
            <person name="Yamamura H."/>
        </authorList>
    </citation>
    <scope>NUCLEOTIDE SEQUENCE [LARGE SCALE GENOMIC DNA]</scope>
    <source>
        <strain evidence="12 13">CWH03</strain>
    </source>
</reference>
<dbReference type="AlphaFoldDB" id="A0A6A0AVX3"/>
<dbReference type="EMBL" id="BLLG01000005">
    <property type="protein sequence ID" value="GFH36094.1"/>
    <property type="molecule type" value="Genomic_DNA"/>
</dbReference>
<keyword evidence="3 9" id="KW-0436">Ligase</keyword>
<dbReference type="SUPFAM" id="SSF54810">
    <property type="entry name" value="GMP synthetase C-terminal dimerisation domain"/>
    <property type="match status" value="1"/>
</dbReference>
<dbReference type="InterPro" id="IPR001674">
    <property type="entry name" value="GMP_synth_C"/>
</dbReference>
<dbReference type="Gene3D" id="3.40.50.620">
    <property type="entry name" value="HUPs"/>
    <property type="match status" value="1"/>
</dbReference>
<comment type="caution">
    <text evidence="12">The sequence shown here is derived from an EMBL/GenBank/DDBJ whole genome shotgun (WGS) entry which is preliminary data.</text>
</comment>
<dbReference type="FunFam" id="3.40.50.880:FF:000001">
    <property type="entry name" value="GMP synthase [glutamine-hydrolyzing]"/>
    <property type="match status" value="1"/>
</dbReference>
<evidence type="ECO:0000256" key="2">
    <source>
        <dbReference type="ARBA" id="ARBA00005153"/>
    </source>
</evidence>
<dbReference type="InterPro" id="IPR014729">
    <property type="entry name" value="Rossmann-like_a/b/a_fold"/>
</dbReference>
<evidence type="ECO:0000256" key="8">
    <source>
        <dbReference type="ARBA" id="ARBA00022962"/>
    </source>
</evidence>
<dbReference type="NCBIfam" id="NF000848">
    <property type="entry name" value="PRK00074.1"/>
    <property type="match status" value="1"/>
</dbReference>
<dbReference type="EC" id="6.3.5.2" evidence="9"/>
<evidence type="ECO:0000256" key="5">
    <source>
        <dbReference type="ARBA" id="ARBA00022749"/>
    </source>
</evidence>
<feature type="domain" description="GMPS ATP-PPase" evidence="11">
    <location>
        <begin position="213"/>
        <end position="412"/>
    </location>
</feature>
<evidence type="ECO:0000313" key="13">
    <source>
        <dbReference type="Proteomes" id="UP000484988"/>
    </source>
</evidence>
<evidence type="ECO:0000256" key="3">
    <source>
        <dbReference type="ARBA" id="ARBA00022598"/>
    </source>
</evidence>
<dbReference type="CDD" id="cd01742">
    <property type="entry name" value="GATase1_GMP_Synthase"/>
    <property type="match status" value="1"/>
</dbReference>
<feature type="active site" evidence="9">
    <location>
        <position position="188"/>
    </location>
</feature>
<comment type="function">
    <text evidence="1 9">Catalyzes the synthesis of GMP from XMP.</text>
</comment>
<dbReference type="GO" id="GO:0005829">
    <property type="term" value="C:cytosol"/>
    <property type="evidence" value="ECO:0007669"/>
    <property type="project" value="TreeGrafter"/>
</dbReference>
<keyword evidence="5 9" id="KW-0332">GMP biosynthesis</keyword>
<dbReference type="Gene3D" id="3.30.300.10">
    <property type="match status" value="1"/>
</dbReference>
<name>A0A6A0AVX3_9ACTN</name>
<dbReference type="InterPro" id="IPR029062">
    <property type="entry name" value="Class_I_gatase-like"/>
</dbReference>
<sequence length="538" mass="57953">MSSASPAAAPDATHPDTSPDVVLVVDFGAQYAQLIARRVREARVYSEIVPSTMPVQEMLARKPAAVILSGGPSSVYAKGAPRLDRALFEAGVPVFGMCYGFQLMAQALGGTVDNSGAREYGRTDLHVGKADSTLFEGTPAEQQVWMSHGDACSAAPEGFTVTASTAVVPVAAFENDEKKLYGVQYHPEVMHSTYGQQVLEHFLYRGAGIEPAWTTGNVIEEQVAAIREQVGDRRAICGLSGGVDSAVAAALVQKAIGSQLTCVYVDHGLMRKGETEQVEKDFVAATGVSLKVVDAERRFLDALAGVLDPEEKRKIIGREFIRVFEQAQAEIVAEAGAHGGRPVQFLVQGTLYPDVVESGGGTGTANIKSHHNVGGLPEDLEFELIEPLRKLFKDEVRMVGRELGLPEEIVQRQPFPGPGLGIRIVGEVTRERLDLLREADAIAREELTAAGLDRDIWQCPVVLLADVRSVGVQGDGRTYGHPIVLRPVSSEDAMTADWTRMPPDVLAKISTRITNEVADVNRVVLDVTSKPPGTIEWE</sequence>
<dbReference type="NCBIfam" id="TIGR00884">
    <property type="entry name" value="guaA_Cterm"/>
    <property type="match status" value="1"/>
</dbReference>
<keyword evidence="8 9" id="KW-0315">Glutamine amidotransferase</keyword>
<evidence type="ECO:0000256" key="10">
    <source>
        <dbReference type="PROSITE-ProRule" id="PRU00886"/>
    </source>
</evidence>
<keyword evidence="4 9" id="KW-0547">Nucleotide-binding</keyword>
<keyword evidence="13" id="KW-1185">Reference proteome</keyword>